<reference evidence="2 3" key="1">
    <citation type="submission" date="2017-08" db="EMBL/GenBank/DDBJ databases">
        <title>The complete genome sequence of Nocardiopsis gilva YIM 90087.</title>
        <authorList>
            <person name="Yin M."/>
            <person name="Tang S."/>
        </authorList>
    </citation>
    <scope>NUCLEOTIDE SEQUENCE [LARGE SCALE GENOMIC DNA]</scope>
    <source>
        <strain evidence="2 3">YIM 90087</strain>
    </source>
</reference>
<dbReference type="KEGG" id="ngv:CDO52_16310"/>
<evidence type="ECO:0000313" key="2">
    <source>
        <dbReference type="EMBL" id="ASU84143.1"/>
    </source>
</evidence>
<feature type="region of interest" description="Disordered" evidence="1">
    <location>
        <begin position="1"/>
        <end position="99"/>
    </location>
</feature>
<name>A0A223S7Q1_9ACTN</name>
<evidence type="ECO:0000256" key="1">
    <source>
        <dbReference type="SAM" id="MobiDB-lite"/>
    </source>
</evidence>
<feature type="compositionally biased region" description="Low complexity" evidence="1">
    <location>
        <begin position="153"/>
        <end position="163"/>
    </location>
</feature>
<organism evidence="2 3">
    <name type="scientific">Nocardiopsis gilva YIM 90087</name>
    <dbReference type="NCBI Taxonomy" id="1235441"/>
    <lineage>
        <taxon>Bacteria</taxon>
        <taxon>Bacillati</taxon>
        <taxon>Actinomycetota</taxon>
        <taxon>Actinomycetes</taxon>
        <taxon>Streptosporangiales</taxon>
        <taxon>Nocardiopsidaceae</taxon>
        <taxon>Nocardiopsis</taxon>
    </lineage>
</organism>
<keyword evidence="3" id="KW-1185">Reference proteome</keyword>
<evidence type="ECO:0000313" key="3">
    <source>
        <dbReference type="Proteomes" id="UP000215005"/>
    </source>
</evidence>
<dbReference type="InterPro" id="IPR011200">
    <property type="entry name" value="UCP012608"/>
</dbReference>
<protein>
    <recommendedName>
        <fullName evidence="4">DUF2332 domain-containing protein</fullName>
    </recommendedName>
</protein>
<dbReference type="Proteomes" id="UP000215005">
    <property type="component" value="Chromosome"/>
</dbReference>
<feature type="region of interest" description="Disordered" evidence="1">
    <location>
        <begin position="139"/>
        <end position="163"/>
    </location>
</feature>
<dbReference type="EMBL" id="CP022753">
    <property type="protein sequence ID" value="ASU84143.1"/>
    <property type="molecule type" value="Genomic_DNA"/>
</dbReference>
<sequence>MQHRRTQTNEPARCAPLHPLLTALPNPSPSSKSAPPPASASTPTATPTTPTATSPATPTPPPHHRTRHRPHPTHTPPPRHRRTHRHRPQPLDINDPDDTRWLHSLIWPEHHQRTKRLDAALTIARADPPHLIQGDLNQRLPDAIAQAPPPAPSSSSTPSSSAT</sequence>
<proteinExistence type="predicted"/>
<dbReference type="AlphaFoldDB" id="A0A223S7Q1"/>
<feature type="compositionally biased region" description="Low complexity" evidence="1">
    <location>
        <begin position="29"/>
        <end position="56"/>
    </location>
</feature>
<feature type="compositionally biased region" description="Basic residues" evidence="1">
    <location>
        <begin position="62"/>
        <end position="88"/>
    </location>
</feature>
<gene>
    <name evidence="2" type="ORF">CDO52_16310</name>
</gene>
<accession>A0A223S7Q1</accession>
<evidence type="ECO:0008006" key="4">
    <source>
        <dbReference type="Google" id="ProtNLM"/>
    </source>
</evidence>
<dbReference type="Pfam" id="PF10094">
    <property type="entry name" value="DUF2332"/>
    <property type="match status" value="1"/>
</dbReference>